<dbReference type="GO" id="GO:0001402">
    <property type="term" value="P:signal transduction involved in filamentous growth"/>
    <property type="evidence" value="ECO:0007669"/>
    <property type="project" value="TreeGrafter"/>
</dbReference>
<dbReference type="HOGENOM" id="CLU_050100_0_0_1"/>
<feature type="region of interest" description="Disordered" evidence="1">
    <location>
        <begin position="272"/>
        <end position="291"/>
    </location>
</feature>
<feature type="region of interest" description="Disordered" evidence="1">
    <location>
        <begin position="206"/>
        <end position="238"/>
    </location>
</feature>
<feature type="region of interest" description="Disordered" evidence="1">
    <location>
        <begin position="1"/>
        <end position="20"/>
    </location>
</feature>
<dbReference type="GO" id="GO:0005576">
    <property type="term" value="C:extracellular region"/>
    <property type="evidence" value="ECO:0007669"/>
    <property type="project" value="TreeGrafter"/>
</dbReference>
<organism evidence="3 4">
    <name type="scientific">Phaeoacremonium minimum (strain UCR-PA7)</name>
    <name type="common">Esca disease fungus</name>
    <name type="synonym">Togninia minima</name>
    <dbReference type="NCBI Taxonomy" id="1286976"/>
    <lineage>
        <taxon>Eukaryota</taxon>
        <taxon>Fungi</taxon>
        <taxon>Dikarya</taxon>
        <taxon>Ascomycota</taxon>
        <taxon>Pezizomycotina</taxon>
        <taxon>Sordariomycetes</taxon>
        <taxon>Sordariomycetidae</taxon>
        <taxon>Togniniales</taxon>
        <taxon>Togniniaceae</taxon>
        <taxon>Phaeoacremonium</taxon>
    </lineage>
</organism>
<dbReference type="InterPro" id="IPR039295">
    <property type="entry name" value="MSB2"/>
</dbReference>
<keyword evidence="2" id="KW-0472">Membrane</keyword>
<accession>R8BE08</accession>
<dbReference type="GO" id="GO:0009986">
    <property type="term" value="C:cell surface"/>
    <property type="evidence" value="ECO:0007669"/>
    <property type="project" value="TreeGrafter"/>
</dbReference>
<dbReference type="GO" id="GO:0005034">
    <property type="term" value="F:osmosensor activity"/>
    <property type="evidence" value="ECO:0007669"/>
    <property type="project" value="InterPro"/>
</dbReference>
<reference evidence="4" key="1">
    <citation type="journal article" date="2013" name="Genome Announc.">
        <title>Draft genome sequence of the ascomycete Phaeoacremonium aleophilum strain UCR-PA7, a causal agent of the esca disease complex in grapevines.</title>
        <authorList>
            <person name="Blanco-Ulate B."/>
            <person name="Rolshausen P."/>
            <person name="Cantu D."/>
        </authorList>
    </citation>
    <scope>NUCLEOTIDE SEQUENCE [LARGE SCALE GENOMIC DNA]</scope>
    <source>
        <strain evidence="4">UCR-PA7</strain>
    </source>
</reference>
<keyword evidence="4" id="KW-1185">Reference proteome</keyword>
<keyword evidence="2" id="KW-0812">Transmembrane</keyword>
<dbReference type="GO" id="GO:0030427">
    <property type="term" value="C:site of polarized growth"/>
    <property type="evidence" value="ECO:0007669"/>
    <property type="project" value="TreeGrafter"/>
</dbReference>
<keyword evidence="2" id="KW-1133">Transmembrane helix</keyword>
<dbReference type="GO" id="GO:0031505">
    <property type="term" value="P:fungal-type cell wall organization"/>
    <property type="evidence" value="ECO:0007669"/>
    <property type="project" value="TreeGrafter"/>
</dbReference>
<evidence type="ECO:0000313" key="4">
    <source>
        <dbReference type="Proteomes" id="UP000014074"/>
    </source>
</evidence>
<gene>
    <name evidence="3" type="ORF">UCRPA7_6883</name>
</gene>
<dbReference type="RefSeq" id="XP_007917609.1">
    <property type="nucleotide sequence ID" value="XM_007919418.1"/>
</dbReference>
<proteinExistence type="predicted"/>
<dbReference type="OrthoDB" id="3366093at2759"/>
<dbReference type="GO" id="GO:0007232">
    <property type="term" value="P:osmosensory signaling pathway via Sho1 osmosensor"/>
    <property type="evidence" value="ECO:0007669"/>
    <property type="project" value="InterPro"/>
</dbReference>
<dbReference type="GO" id="GO:0005886">
    <property type="term" value="C:plasma membrane"/>
    <property type="evidence" value="ECO:0007669"/>
    <property type="project" value="InterPro"/>
</dbReference>
<dbReference type="AlphaFoldDB" id="R8BE08"/>
<dbReference type="GeneID" id="19327585"/>
<feature type="region of interest" description="Disordered" evidence="1">
    <location>
        <begin position="26"/>
        <end position="46"/>
    </location>
</feature>
<sequence length="345" mass="36244">MDQLDIEHRRNGATTHFYSGATTTTGVEQHNHSFGSDPDPDSDWRAHQQCTLSGGGLAPTTTGGLPTGIPRAITPNSGLDPIPDGSVEIQIGFKYGLNYQFVAENPKAAAQVLWSVPELLSHAGSFDKSKAQMRRLIPLDTSANYGFVTTLAIATYPKTLVDQLRLDIHAPNSRVYNNPNQLVYNVSELINPAIDIIVGSGVDGGATGTGGGSSSTSTSNPNGDVFNDNGSDQSSGKRGETVGIAMGAIVISVAYGTAMFIVARRYKRKKQGHRRASSISTPATSMRQTPSPVMGGALLSRDFSSYGGVAGGRDSHGSGRSNMNNSGRTAFISAPVAAENSLGWN</sequence>
<protein>
    <submittedName>
        <fullName evidence="3">Putative mucin family signaling protein</fullName>
    </submittedName>
</protein>
<dbReference type="Proteomes" id="UP000014074">
    <property type="component" value="Unassembled WGS sequence"/>
</dbReference>
<dbReference type="PANTHER" id="PTHR35778:SF1">
    <property type="entry name" value="SIGNALING MUCIN HKR1-RELATED"/>
    <property type="match status" value="1"/>
</dbReference>
<dbReference type="GO" id="GO:0030010">
    <property type="term" value="P:establishment of cell polarity"/>
    <property type="evidence" value="ECO:0007669"/>
    <property type="project" value="TreeGrafter"/>
</dbReference>
<evidence type="ECO:0000256" key="1">
    <source>
        <dbReference type="SAM" id="MobiDB-lite"/>
    </source>
</evidence>
<name>R8BE08_PHAM7</name>
<dbReference type="PANTHER" id="PTHR35778">
    <property type="entry name" value="SIGNALING MUCIN HKR1-RELATED"/>
    <property type="match status" value="1"/>
</dbReference>
<dbReference type="EMBL" id="KB933264">
    <property type="protein sequence ID" value="EON97532.1"/>
    <property type="molecule type" value="Genomic_DNA"/>
</dbReference>
<feature type="transmembrane region" description="Helical" evidence="2">
    <location>
        <begin position="242"/>
        <end position="263"/>
    </location>
</feature>
<dbReference type="GO" id="GO:0006972">
    <property type="term" value="P:hyperosmotic response"/>
    <property type="evidence" value="ECO:0007669"/>
    <property type="project" value="TreeGrafter"/>
</dbReference>
<evidence type="ECO:0000313" key="3">
    <source>
        <dbReference type="EMBL" id="EON97532.1"/>
    </source>
</evidence>
<evidence type="ECO:0000256" key="2">
    <source>
        <dbReference type="SAM" id="Phobius"/>
    </source>
</evidence>
<feature type="compositionally biased region" description="Polar residues" evidence="1">
    <location>
        <begin position="277"/>
        <end position="291"/>
    </location>
</feature>
<feature type="compositionally biased region" description="Basic and acidic residues" evidence="1">
    <location>
        <begin position="1"/>
        <end position="10"/>
    </location>
</feature>
<dbReference type="KEGG" id="tmn:UCRPA7_6883"/>
<dbReference type="eggNOG" id="ENOG502SBZX">
    <property type="taxonomic scope" value="Eukaryota"/>
</dbReference>